<dbReference type="GO" id="GO:0016787">
    <property type="term" value="F:hydrolase activity"/>
    <property type="evidence" value="ECO:0007669"/>
    <property type="project" value="UniProtKB-KW"/>
</dbReference>
<dbReference type="Proteomes" id="UP000054007">
    <property type="component" value="Unassembled WGS sequence"/>
</dbReference>
<organism evidence="4 5">
    <name type="scientific">Cylindrobasidium torrendii FP15055 ss-10</name>
    <dbReference type="NCBI Taxonomy" id="1314674"/>
    <lineage>
        <taxon>Eukaryota</taxon>
        <taxon>Fungi</taxon>
        <taxon>Dikarya</taxon>
        <taxon>Basidiomycota</taxon>
        <taxon>Agaricomycotina</taxon>
        <taxon>Agaricomycetes</taxon>
        <taxon>Agaricomycetidae</taxon>
        <taxon>Agaricales</taxon>
        <taxon>Marasmiineae</taxon>
        <taxon>Physalacriaceae</taxon>
        <taxon>Cylindrobasidium</taxon>
    </lineage>
</organism>
<dbReference type="STRING" id="1314674.A0A0D7BTH4"/>
<dbReference type="EMBL" id="KN880435">
    <property type="protein sequence ID" value="KIY73560.1"/>
    <property type="molecule type" value="Genomic_DNA"/>
</dbReference>
<evidence type="ECO:0000259" key="3">
    <source>
        <dbReference type="Pfam" id="PF07859"/>
    </source>
</evidence>
<keyword evidence="1" id="KW-0378">Hydrolase</keyword>
<dbReference type="FunFam" id="3.40.50.1820:FF:000252">
    <property type="entry name" value="Related to calmodulin-dependent protein kinase"/>
    <property type="match status" value="1"/>
</dbReference>
<dbReference type="AlphaFoldDB" id="A0A0D7BTH4"/>
<dbReference type="InterPro" id="IPR013094">
    <property type="entry name" value="AB_hydrolase_3"/>
</dbReference>
<feature type="region of interest" description="Disordered" evidence="2">
    <location>
        <begin position="480"/>
        <end position="578"/>
    </location>
</feature>
<proteinExistence type="predicted"/>
<dbReference type="PANTHER" id="PTHR48081:SF26">
    <property type="entry name" value="ALPHA_BETA HYDROLASE FOLD-3 DOMAIN-CONTAINING PROTEIN"/>
    <property type="match status" value="1"/>
</dbReference>
<evidence type="ECO:0000256" key="1">
    <source>
        <dbReference type="ARBA" id="ARBA00022801"/>
    </source>
</evidence>
<keyword evidence="5" id="KW-1185">Reference proteome</keyword>
<feature type="domain" description="Alpha/beta hydrolase fold-3" evidence="3">
    <location>
        <begin position="209"/>
        <end position="416"/>
    </location>
</feature>
<accession>A0A0D7BTH4</accession>
<dbReference type="OrthoDB" id="408631at2759"/>
<sequence length="578" mass="63733">MIFPMDAASQCSNAPVASTSSTANWMNELEQYTTPGVSPASARISTSLEIAARPPFRPWHYYKYGWALASKAAQVSKDVASHAIWGPRKKTWGLEMTIISSFMRDVAAHSSLVDISSIRLLMSLSGLAPLPSDALVTPVTFRIRRRRLRGILADLDSKENGSRELSGEWVVGKKTWRRLQAEWKAAQVIKKGTNKQLNSRIRKKSDRVVYYIHGGAYIVGSPASQRQISVPLALHTDARVFAIDYRLAPESTFPGPLHDVVSGYMRLVEDLHVPPENIIVSGDSAGGGLSLALLMYLRDNGYPLPSSAILMSPWVDLTMSCESWVSNAPYDVIPLCSPTDPNNPIASYLGPHLEKYLMHPYASPLFGNFAGLPPLLIQAGDAEVLRDEITLLAHKASAAGVEVQHELYEDCVHVFQQFPFLEPTERSFIAMGEFVLNKLPQLQSRSPRLEPKAEQYMETEIDSKDAFVLDANGLAIPMGQVGARSRLENDDSTDEEGSSAGTANLANSSRPRLNKRSHSSYTISEDWHKEASQPPTPSVRRNASHADVSALVDNWRSGPKNKTVLYRHSSPLQSFGSR</sequence>
<dbReference type="SUPFAM" id="SSF53474">
    <property type="entry name" value="alpha/beta-Hydrolases"/>
    <property type="match status" value="1"/>
</dbReference>
<dbReference type="InterPro" id="IPR050300">
    <property type="entry name" value="GDXG_lipolytic_enzyme"/>
</dbReference>
<protein>
    <recommendedName>
        <fullName evidence="3">Alpha/beta hydrolase fold-3 domain-containing protein</fullName>
    </recommendedName>
</protein>
<dbReference type="Pfam" id="PF07859">
    <property type="entry name" value="Abhydrolase_3"/>
    <property type="match status" value="1"/>
</dbReference>
<reference evidence="4 5" key="1">
    <citation type="journal article" date="2015" name="Fungal Genet. Biol.">
        <title>Evolution of novel wood decay mechanisms in Agaricales revealed by the genome sequences of Fistulina hepatica and Cylindrobasidium torrendii.</title>
        <authorList>
            <person name="Floudas D."/>
            <person name="Held B.W."/>
            <person name="Riley R."/>
            <person name="Nagy L.G."/>
            <person name="Koehler G."/>
            <person name="Ransdell A.S."/>
            <person name="Younus H."/>
            <person name="Chow J."/>
            <person name="Chiniquy J."/>
            <person name="Lipzen A."/>
            <person name="Tritt A."/>
            <person name="Sun H."/>
            <person name="Haridas S."/>
            <person name="LaButti K."/>
            <person name="Ohm R.A."/>
            <person name="Kues U."/>
            <person name="Blanchette R.A."/>
            <person name="Grigoriev I.V."/>
            <person name="Minto R.E."/>
            <person name="Hibbett D.S."/>
        </authorList>
    </citation>
    <scope>NUCLEOTIDE SEQUENCE [LARGE SCALE GENOMIC DNA]</scope>
    <source>
        <strain evidence="4 5">FP15055 ss-10</strain>
    </source>
</reference>
<dbReference type="PANTHER" id="PTHR48081">
    <property type="entry name" value="AB HYDROLASE SUPERFAMILY PROTEIN C4A8.06C"/>
    <property type="match status" value="1"/>
</dbReference>
<gene>
    <name evidence="4" type="ORF">CYLTODRAFT_365646</name>
</gene>
<feature type="compositionally biased region" description="Polar residues" evidence="2">
    <location>
        <begin position="499"/>
        <end position="511"/>
    </location>
</feature>
<name>A0A0D7BTH4_9AGAR</name>
<evidence type="ECO:0000256" key="2">
    <source>
        <dbReference type="SAM" id="MobiDB-lite"/>
    </source>
</evidence>
<dbReference type="InterPro" id="IPR029058">
    <property type="entry name" value="AB_hydrolase_fold"/>
</dbReference>
<dbReference type="Gene3D" id="3.40.50.1820">
    <property type="entry name" value="alpha/beta hydrolase"/>
    <property type="match status" value="1"/>
</dbReference>
<evidence type="ECO:0000313" key="5">
    <source>
        <dbReference type="Proteomes" id="UP000054007"/>
    </source>
</evidence>
<evidence type="ECO:0000313" key="4">
    <source>
        <dbReference type="EMBL" id="KIY73560.1"/>
    </source>
</evidence>